<dbReference type="Proteomes" id="UP001165580">
    <property type="component" value="Unassembled WGS sequence"/>
</dbReference>
<dbReference type="InterPro" id="IPR017937">
    <property type="entry name" value="Thioredoxin_CS"/>
</dbReference>
<organism evidence="7 8">
    <name type="scientific">Herbiconiux gentiana</name>
    <dbReference type="NCBI Taxonomy" id="2970912"/>
    <lineage>
        <taxon>Bacteria</taxon>
        <taxon>Bacillati</taxon>
        <taxon>Actinomycetota</taxon>
        <taxon>Actinomycetes</taxon>
        <taxon>Micrococcales</taxon>
        <taxon>Microbacteriaceae</taxon>
        <taxon>Herbiconiux</taxon>
    </lineage>
</organism>
<dbReference type="EMBL" id="JANTEZ010000005">
    <property type="protein sequence ID" value="MCS5715589.1"/>
    <property type="molecule type" value="Genomic_DNA"/>
</dbReference>
<keyword evidence="2" id="KW-0201">Cytochrome c-type biogenesis</keyword>
<proteinExistence type="predicted"/>
<protein>
    <submittedName>
        <fullName evidence="7">TlpA family protein disulfide reductase</fullName>
    </submittedName>
</protein>
<gene>
    <name evidence="7" type="ORF">NVV95_13640</name>
</gene>
<keyword evidence="5" id="KW-0676">Redox-active center</keyword>
<dbReference type="InterPro" id="IPR050553">
    <property type="entry name" value="Thioredoxin_ResA/DsbE_sf"/>
</dbReference>
<name>A0ABT2GH85_9MICO</name>
<feature type="domain" description="Thioredoxin" evidence="6">
    <location>
        <begin position="44"/>
        <end position="187"/>
    </location>
</feature>
<dbReference type="InterPro" id="IPR000866">
    <property type="entry name" value="AhpC/TSA"/>
</dbReference>
<keyword evidence="8" id="KW-1185">Reference proteome</keyword>
<dbReference type="InterPro" id="IPR036249">
    <property type="entry name" value="Thioredoxin-like_sf"/>
</dbReference>
<dbReference type="PANTHER" id="PTHR42852:SF6">
    <property type="entry name" value="THIOL:DISULFIDE INTERCHANGE PROTEIN DSBE"/>
    <property type="match status" value="1"/>
</dbReference>
<dbReference type="InterPro" id="IPR013766">
    <property type="entry name" value="Thioredoxin_domain"/>
</dbReference>
<comment type="subcellular location">
    <subcellularLocation>
        <location evidence="1">Cell envelope</location>
    </subcellularLocation>
</comment>
<dbReference type="PROSITE" id="PS00194">
    <property type="entry name" value="THIOREDOXIN_1"/>
    <property type="match status" value="1"/>
</dbReference>
<evidence type="ECO:0000256" key="2">
    <source>
        <dbReference type="ARBA" id="ARBA00022748"/>
    </source>
</evidence>
<evidence type="ECO:0000256" key="4">
    <source>
        <dbReference type="ARBA" id="ARBA00023157"/>
    </source>
</evidence>
<sequence length="205" mass="21133">MAAGLALVTLLLAGCSNDPLAEQYREGSDKGYIAGDGTVTEIAEANRQDPVEFTGTDENGDPISSADYAGQVLVLNFWYAGCAPCRAEAPDLEKLNAEYQGTGASFLGVNVRDQAATARSFAETYGVTYPSVVDTDGALQYAFAGTVAPNAVPTTLVIDTEGRVAARILGRVSEPTILDTLIKTSLGVLPEPGATSSPSPTPAAG</sequence>
<evidence type="ECO:0000256" key="1">
    <source>
        <dbReference type="ARBA" id="ARBA00004196"/>
    </source>
</evidence>
<keyword evidence="3" id="KW-0735">Signal-anchor</keyword>
<comment type="caution">
    <text evidence="7">The sequence shown here is derived from an EMBL/GenBank/DDBJ whole genome shotgun (WGS) entry which is preliminary data.</text>
</comment>
<evidence type="ECO:0000313" key="7">
    <source>
        <dbReference type="EMBL" id="MCS5715589.1"/>
    </source>
</evidence>
<dbReference type="PROSITE" id="PS51352">
    <property type="entry name" value="THIOREDOXIN_2"/>
    <property type="match status" value="1"/>
</dbReference>
<evidence type="ECO:0000256" key="5">
    <source>
        <dbReference type="ARBA" id="ARBA00023284"/>
    </source>
</evidence>
<evidence type="ECO:0000313" key="8">
    <source>
        <dbReference type="Proteomes" id="UP001165580"/>
    </source>
</evidence>
<evidence type="ECO:0000256" key="3">
    <source>
        <dbReference type="ARBA" id="ARBA00022968"/>
    </source>
</evidence>
<dbReference type="PANTHER" id="PTHR42852">
    <property type="entry name" value="THIOL:DISULFIDE INTERCHANGE PROTEIN DSBE"/>
    <property type="match status" value="1"/>
</dbReference>
<dbReference type="CDD" id="cd02966">
    <property type="entry name" value="TlpA_like_family"/>
    <property type="match status" value="1"/>
</dbReference>
<dbReference type="Pfam" id="PF00578">
    <property type="entry name" value="AhpC-TSA"/>
    <property type="match status" value="1"/>
</dbReference>
<reference evidence="7" key="1">
    <citation type="submission" date="2022-08" db="EMBL/GenBank/DDBJ databases">
        <authorList>
            <person name="Deng Y."/>
            <person name="Han X.-F."/>
            <person name="Zhang Y.-Q."/>
        </authorList>
    </citation>
    <scope>NUCLEOTIDE SEQUENCE</scope>
    <source>
        <strain evidence="7">CPCC 205716</strain>
    </source>
</reference>
<evidence type="ECO:0000259" key="6">
    <source>
        <dbReference type="PROSITE" id="PS51352"/>
    </source>
</evidence>
<dbReference type="SUPFAM" id="SSF52833">
    <property type="entry name" value="Thioredoxin-like"/>
    <property type="match status" value="1"/>
</dbReference>
<keyword evidence="4" id="KW-1015">Disulfide bond</keyword>
<keyword evidence="3" id="KW-0812">Transmembrane</keyword>
<dbReference type="Gene3D" id="3.40.30.10">
    <property type="entry name" value="Glutaredoxin"/>
    <property type="match status" value="1"/>
</dbReference>
<accession>A0ABT2GH85</accession>